<dbReference type="SUPFAM" id="SSF51338">
    <property type="entry name" value="Composite domain of metallo-dependent hydrolases"/>
    <property type="match status" value="1"/>
</dbReference>
<accession>A0A127K6Z2</accession>
<dbReference type="SUPFAM" id="SSF51556">
    <property type="entry name" value="Metallo-dependent hydrolases"/>
    <property type="match status" value="1"/>
</dbReference>
<dbReference type="GO" id="GO:0005737">
    <property type="term" value="C:cytoplasm"/>
    <property type="evidence" value="ECO:0007669"/>
    <property type="project" value="TreeGrafter"/>
</dbReference>
<keyword evidence="1" id="KW-0862">Zinc</keyword>
<feature type="domain" description="Dihydroorotase catalytic" evidence="4">
    <location>
        <begin position="52"/>
        <end position="236"/>
    </location>
</feature>
<evidence type="ECO:0000259" key="3">
    <source>
        <dbReference type="Pfam" id="PF07969"/>
    </source>
</evidence>
<dbReference type="KEGG" id="thu:AC731_012760"/>
<dbReference type="Proteomes" id="UP000036902">
    <property type="component" value="Chromosome"/>
</dbReference>
<evidence type="ECO:0000259" key="4">
    <source>
        <dbReference type="Pfam" id="PF12890"/>
    </source>
</evidence>
<dbReference type="EMBL" id="CP014646">
    <property type="protein sequence ID" value="AMO37730.1"/>
    <property type="molecule type" value="Genomic_DNA"/>
</dbReference>
<dbReference type="InterPro" id="IPR024403">
    <property type="entry name" value="DHOase_cat"/>
</dbReference>
<dbReference type="PANTHER" id="PTHR43668:SF2">
    <property type="entry name" value="ALLANTOINASE"/>
    <property type="match status" value="1"/>
</dbReference>
<dbReference type="Pfam" id="PF07969">
    <property type="entry name" value="Amidohydro_3"/>
    <property type="match status" value="1"/>
</dbReference>
<keyword evidence="2" id="KW-0665">Pyrimidine biosynthesis</keyword>
<proteinExistence type="predicted"/>
<evidence type="ECO:0000313" key="5">
    <source>
        <dbReference type="EMBL" id="AMO37730.1"/>
    </source>
</evidence>
<dbReference type="InterPro" id="IPR032466">
    <property type="entry name" value="Metal_Hydrolase"/>
</dbReference>
<gene>
    <name evidence="5" type="ORF">AC731_012760</name>
</gene>
<dbReference type="Pfam" id="PF12890">
    <property type="entry name" value="DHOase"/>
    <property type="match status" value="1"/>
</dbReference>
<dbReference type="Gene3D" id="3.20.20.140">
    <property type="entry name" value="Metal-dependent hydrolases"/>
    <property type="match status" value="1"/>
</dbReference>
<dbReference type="InterPro" id="IPR050138">
    <property type="entry name" value="DHOase/Allantoinase_Hydrolase"/>
</dbReference>
<dbReference type="GO" id="GO:0004151">
    <property type="term" value="F:dihydroorotase activity"/>
    <property type="evidence" value="ECO:0007669"/>
    <property type="project" value="InterPro"/>
</dbReference>
<organism evidence="5 6">
    <name type="scientific">Thauera humireducens</name>
    <dbReference type="NCBI Taxonomy" id="1134435"/>
    <lineage>
        <taxon>Bacteria</taxon>
        <taxon>Pseudomonadati</taxon>
        <taxon>Pseudomonadota</taxon>
        <taxon>Betaproteobacteria</taxon>
        <taxon>Rhodocyclales</taxon>
        <taxon>Zoogloeaceae</taxon>
        <taxon>Thauera</taxon>
    </lineage>
</organism>
<dbReference type="NCBIfam" id="NF005791">
    <property type="entry name" value="PRK07627.1"/>
    <property type="match status" value="1"/>
</dbReference>
<dbReference type="InterPro" id="IPR013108">
    <property type="entry name" value="Amidohydro_3"/>
</dbReference>
<dbReference type="GO" id="GO:0006145">
    <property type="term" value="P:purine nucleobase catabolic process"/>
    <property type="evidence" value="ECO:0007669"/>
    <property type="project" value="TreeGrafter"/>
</dbReference>
<evidence type="ECO:0000256" key="2">
    <source>
        <dbReference type="ARBA" id="ARBA00022975"/>
    </source>
</evidence>
<dbReference type="GO" id="GO:0004038">
    <property type="term" value="F:allantoinase activity"/>
    <property type="evidence" value="ECO:0007669"/>
    <property type="project" value="TreeGrafter"/>
</dbReference>
<dbReference type="InterPro" id="IPR004722">
    <property type="entry name" value="DHOase"/>
</dbReference>
<dbReference type="AlphaFoldDB" id="A0A127K6Z2"/>
<dbReference type="RefSeq" id="WP_048706605.1">
    <property type="nucleotide sequence ID" value="NZ_CP014646.1"/>
</dbReference>
<reference evidence="6" key="1">
    <citation type="submission" date="2016-03" db="EMBL/GenBank/DDBJ databases">
        <authorList>
            <person name="Ma C."/>
            <person name="Zhou S."/>
            <person name="Yang G."/>
        </authorList>
    </citation>
    <scope>NUCLEOTIDE SEQUENCE [LARGE SCALE GENOMIC DNA]</scope>
    <source>
        <strain evidence="6">SgZ-1</strain>
    </source>
</reference>
<dbReference type="GO" id="GO:0006221">
    <property type="term" value="P:pyrimidine nucleotide biosynthetic process"/>
    <property type="evidence" value="ECO:0007669"/>
    <property type="project" value="UniProtKB-KW"/>
</dbReference>
<dbReference type="CDD" id="cd01317">
    <property type="entry name" value="DHOase_IIa"/>
    <property type="match status" value="1"/>
</dbReference>
<dbReference type="NCBIfam" id="TIGR00857">
    <property type="entry name" value="pyrC_multi"/>
    <property type="match status" value="1"/>
</dbReference>
<evidence type="ECO:0000256" key="1">
    <source>
        <dbReference type="ARBA" id="ARBA00022833"/>
    </source>
</evidence>
<dbReference type="PANTHER" id="PTHR43668">
    <property type="entry name" value="ALLANTOINASE"/>
    <property type="match status" value="1"/>
</dbReference>
<dbReference type="STRING" id="1134435.AC731_012760"/>
<dbReference type="InterPro" id="IPR011059">
    <property type="entry name" value="Metal-dep_hydrolase_composite"/>
</dbReference>
<dbReference type="GO" id="GO:0046872">
    <property type="term" value="F:metal ion binding"/>
    <property type="evidence" value="ECO:0007669"/>
    <property type="project" value="InterPro"/>
</dbReference>
<sequence length="426" mass="45289">MNILISNGRVVDPANRTDAVQNVYVAGGKIVALGSAPDGFQADRNIDASGLVVAPGFIDLAARLREPGFEYRATLESEMEAAMAGGVTSLAIPPDTDPALDEPGLVEMLTYRAKKLNRAHIYPVGALTIGLKGERLSEMAELVEAGCVAFSQANVPIVDNGVLMRALQYAATFGFRVWLQPIAPFLARGGNAHDGEVATRMGLAGIPVAAETVALYTYLELAKITGARLHITRLSSAAGLALIEQARAEGMDVTCDVSINHVHLCDMDIGYFNPNCHLIPPLRSQRDREALCRGLAEGRINALCSDHTPVDDDGKQAPFSESEPGATGLELLLPLTLKWAGRAGLSLLDGLARITSDAARIVGITKAGHLSVGARADVCVFDPDAHVAVTRDSLRSQGKNTPFLGMELPGQVRYTLVEGQVMYEGR</sequence>
<dbReference type="Gene3D" id="2.30.40.10">
    <property type="entry name" value="Urease, subunit C, domain 1"/>
    <property type="match status" value="1"/>
</dbReference>
<evidence type="ECO:0000313" key="6">
    <source>
        <dbReference type="Proteomes" id="UP000036902"/>
    </source>
</evidence>
<feature type="domain" description="Amidohydrolase 3" evidence="3">
    <location>
        <begin position="344"/>
        <end position="423"/>
    </location>
</feature>
<protein>
    <submittedName>
        <fullName evidence="5">Dihydroorotase</fullName>
    </submittedName>
</protein>
<name>A0A127K6Z2_9RHOO</name>
<keyword evidence="6" id="KW-1185">Reference proteome</keyword>